<evidence type="ECO:0000256" key="1">
    <source>
        <dbReference type="SAM" id="MobiDB-lite"/>
    </source>
</evidence>
<feature type="compositionally biased region" description="Low complexity" evidence="1">
    <location>
        <begin position="113"/>
        <end position="125"/>
    </location>
</feature>
<evidence type="ECO:0000313" key="4">
    <source>
        <dbReference type="Proteomes" id="UP000318081"/>
    </source>
</evidence>
<feature type="chain" id="PRO_5045619208" evidence="2">
    <location>
        <begin position="34"/>
        <end position="310"/>
    </location>
</feature>
<gene>
    <name evidence="3" type="ORF">TBK1r_37230</name>
</gene>
<protein>
    <submittedName>
        <fullName evidence="3">Uncharacterized protein</fullName>
    </submittedName>
</protein>
<accession>A0ABX5XTZ9</accession>
<keyword evidence="4" id="KW-1185">Reference proteome</keyword>
<reference evidence="3 4" key="1">
    <citation type="submission" date="2019-02" db="EMBL/GenBank/DDBJ databases">
        <title>Deep-cultivation of Planctomycetes and their phenomic and genomic characterization uncovers novel biology.</title>
        <authorList>
            <person name="Wiegand S."/>
            <person name="Jogler M."/>
            <person name="Boedeker C."/>
            <person name="Pinto D."/>
            <person name="Vollmers J."/>
            <person name="Rivas-Marin E."/>
            <person name="Kohn T."/>
            <person name="Peeters S.H."/>
            <person name="Heuer A."/>
            <person name="Rast P."/>
            <person name="Oberbeckmann S."/>
            <person name="Bunk B."/>
            <person name="Jeske O."/>
            <person name="Meyerdierks A."/>
            <person name="Storesund J.E."/>
            <person name="Kallscheuer N."/>
            <person name="Luecker S."/>
            <person name="Lage O.M."/>
            <person name="Pohl T."/>
            <person name="Merkel B.J."/>
            <person name="Hornburger P."/>
            <person name="Mueller R.-W."/>
            <person name="Bruemmer F."/>
            <person name="Labrenz M."/>
            <person name="Spormann A.M."/>
            <person name="Op den Camp H."/>
            <person name="Overmann J."/>
            <person name="Amann R."/>
            <person name="Jetten M.S.M."/>
            <person name="Mascher T."/>
            <person name="Medema M.H."/>
            <person name="Devos D.P."/>
            <person name="Kaster A.-K."/>
            <person name="Ovreas L."/>
            <person name="Rohde M."/>
            <person name="Galperin M.Y."/>
            <person name="Jogler C."/>
        </authorList>
    </citation>
    <scope>NUCLEOTIDE SEQUENCE [LARGE SCALE GENOMIC DNA]</scope>
    <source>
        <strain evidence="3 4">TBK1r</strain>
    </source>
</reference>
<dbReference type="Proteomes" id="UP000318081">
    <property type="component" value="Chromosome"/>
</dbReference>
<feature type="signal peptide" evidence="2">
    <location>
        <begin position="1"/>
        <end position="33"/>
    </location>
</feature>
<keyword evidence="2" id="KW-0732">Signal</keyword>
<evidence type="ECO:0000256" key="2">
    <source>
        <dbReference type="SAM" id="SignalP"/>
    </source>
</evidence>
<feature type="region of interest" description="Disordered" evidence="1">
    <location>
        <begin position="45"/>
        <end position="149"/>
    </location>
</feature>
<feature type="compositionally biased region" description="Low complexity" evidence="1">
    <location>
        <begin position="85"/>
        <end position="102"/>
    </location>
</feature>
<name>A0ABX5XTZ9_9BACT</name>
<evidence type="ECO:0000313" key="3">
    <source>
        <dbReference type="EMBL" id="QDV84771.1"/>
    </source>
</evidence>
<organism evidence="3 4">
    <name type="scientific">Stieleria magnilauensis</name>
    <dbReference type="NCBI Taxonomy" id="2527963"/>
    <lineage>
        <taxon>Bacteria</taxon>
        <taxon>Pseudomonadati</taxon>
        <taxon>Planctomycetota</taxon>
        <taxon>Planctomycetia</taxon>
        <taxon>Pirellulales</taxon>
        <taxon>Pirellulaceae</taxon>
        <taxon>Stieleria</taxon>
    </lineage>
</organism>
<sequence length="310" mass="33241">MKRLNQWSVRAPRIALVIAAAWVLCSFASSSDAADNNDKSTFSKKLAADQPYGDTHTPTNFSSASASSSSSSQSDSNGRTRSRSEATATATGNAASSAAANGQARSLRKQDGQAAQKNRAASSARAKAKGDAAPTDRYPNLKSPQENTLATSTATVVKNGIKITRSIKATDEGTVTTLDVVTKTDELSVLDGRDGSIEVRVRDRNKNAAGKIDEQVYSAASRDELRKQSPKLVRKIEAFEKIAGTVRASVDPPSANAFGKTADDPLQPLEFGQAGKAKQMMKQQLENMLQQNPDNPELQKMIRKLLDQQR</sequence>
<feature type="compositionally biased region" description="Low complexity" evidence="1">
    <location>
        <begin position="62"/>
        <end position="76"/>
    </location>
</feature>
<proteinExistence type="predicted"/>
<dbReference type="EMBL" id="CP036432">
    <property type="protein sequence ID" value="QDV84771.1"/>
    <property type="molecule type" value="Genomic_DNA"/>
</dbReference>